<dbReference type="SMART" id="SM00345">
    <property type="entry name" value="HTH_GNTR"/>
    <property type="match status" value="1"/>
</dbReference>
<comment type="caution">
    <text evidence="5">The sequence shown here is derived from an EMBL/GenBank/DDBJ whole genome shotgun (WGS) entry which is preliminary data.</text>
</comment>
<evidence type="ECO:0000313" key="5">
    <source>
        <dbReference type="EMBL" id="MBP2387990.1"/>
    </source>
</evidence>
<name>A0ABS4XHP3_9MICC</name>
<evidence type="ECO:0000256" key="3">
    <source>
        <dbReference type="ARBA" id="ARBA00023163"/>
    </source>
</evidence>
<dbReference type="Pfam" id="PF07729">
    <property type="entry name" value="FCD"/>
    <property type="match status" value="1"/>
</dbReference>
<dbReference type="InterPro" id="IPR036388">
    <property type="entry name" value="WH-like_DNA-bd_sf"/>
</dbReference>
<dbReference type="InterPro" id="IPR008920">
    <property type="entry name" value="TF_FadR/GntR_C"/>
</dbReference>
<dbReference type="PANTHER" id="PTHR43537:SF5">
    <property type="entry name" value="UXU OPERON TRANSCRIPTIONAL REGULATOR"/>
    <property type="match status" value="1"/>
</dbReference>
<dbReference type="Gene3D" id="1.10.10.10">
    <property type="entry name" value="Winged helix-like DNA-binding domain superfamily/Winged helix DNA-binding domain"/>
    <property type="match status" value="1"/>
</dbReference>
<dbReference type="EMBL" id="JAGIOF010000001">
    <property type="protein sequence ID" value="MBP2387990.1"/>
    <property type="molecule type" value="Genomic_DNA"/>
</dbReference>
<dbReference type="InterPro" id="IPR036390">
    <property type="entry name" value="WH_DNA-bd_sf"/>
</dbReference>
<gene>
    <name evidence="5" type="ORF">JOF47_003501</name>
</gene>
<evidence type="ECO:0000256" key="1">
    <source>
        <dbReference type="ARBA" id="ARBA00023015"/>
    </source>
</evidence>
<accession>A0ABS4XHP3</accession>
<keyword evidence="2" id="KW-0238">DNA-binding</keyword>
<feature type="domain" description="HTH gntR-type" evidence="4">
    <location>
        <begin position="1"/>
        <end position="63"/>
    </location>
</feature>
<evidence type="ECO:0000313" key="6">
    <source>
        <dbReference type="Proteomes" id="UP001296993"/>
    </source>
</evidence>
<dbReference type="Proteomes" id="UP001296993">
    <property type="component" value="Unassembled WGS sequence"/>
</dbReference>
<keyword evidence="6" id="KW-1185">Reference proteome</keyword>
<evidence type="ECO:0000259" key="4">
    <source>
        <dbReference type="PROSITE" id="PS50949"/>
    </source>
</evidence>
<dbReference type="CDD" id="cd07377">
    <property type="entry name" value="WHTH_GntR"/>
    <property type="match status" value="1"/>
</dbReference>
<dbReference type="Gene3D" id="1.20.120.530">
    <property type="entry name" value="GntR ligand-binding domain-like"/>
    <property type="match status" value="1"/>
</dbReference>
<sequence length="222" mass="24220">MAAELELMIVRGELPQGEKIPPERELAATLGVSRATLREALLELEIKGLLSRRPGRGTIVLEAPTESQFEQLSEAFTAAQQDFSQVMEMRLTIEPAVARLAATKATAADIRKLEQILAESESETSSMKLLELDQTFHVALSDIARNPLLSDLIRIVGDWAGASRRLGFQGGKRKEASLHGHWQIVDALRAGQPALAENAMREHISGIQELIAPKADQSPGNN</sequence>
<keyword evidence="3" id="KW-0804">Transcription</keyword>
<dbReference type="InterPro" id="IPR011711">
    <property type="entry name" value="GntR_C"/>
</dbReference>
<dbReference type="SMART" id="SM00895">
    <property type="entry name" value="FCD"/>
    <property type="match status" value="1"/>
</dbReference>
<keyword evidence="1" id="KW-0805">Transcription regulation</keyword>
<reference evidence="5 6" key="1">
    <citation type="submission" date="2021-03" db="EMBL/GenBank/DDBJ databases">
        <title>Sequencing the genomes of 1000 actinobacteria strains.</title>
        <authorList>
            <person name="Klenk H.-P."/>
        </authorList>
    </citation>
    <scope>NUCLEOTIDE SEQUENCE [LARGE SCALE GENOMIC DNA]</scope>
    <source>
        <strain evidence="5 6">DSM 15797</strain>
    </source>
</reference>
<dbReference type="PRINTS" id="PR00035">
    <property type="entry name" value="HTHGNTR"/>
</dbReference>
<dbReference type="SUPFAM" id="SSF48008">
    <property type="entry name" value="GntR ligand-binding domain-like"/>
    <property type="match status" value="1"/>
</dbReference>
<protein>
    <submittedName>
        <fullName evidence="5">GntR family transcriptional repressor for pyruvate dehydrogenase complex</fullName>
    </submittedName>
</protein>
<dbReference type="Pfam" id="PF00392">
    <property type="entry name" value="GntR"/>
    <property type="match status" value="1"/>
</dbReference>
<keyword evidence="5" id="KW-0670">Pyruvate</keyword>
<dbReference type="InterPro" id="IPR000524">
    <property type="entry name" value="Tscrpt_reg_HTH_GntR"/>
</dbReference>
<dbReference type="PROSITE" id="PS50949">
    <property type="entry name" value="HTH_GNTR"/>
    <property type="match status" value="1"/>
</dbReference>
<dbReference type="SUPFAM" id="SSF46785">
    <property type="entry name" value="Winged helix' DNA-binding domain"/>
    <property type="match status" value="1"/>
</dbReference>
<evidence type="ECO:0000256" key="2">
    <source>
        <dbReference type="ARBA" id="ARBA00023125"/>
    </source>
</evidence>
<organism evidence="5 6">
    <name type="scientific">Paeniglutamicibacter kerguelensis</name>
    <dbReference type="NCBI Taxonomy" id="254788"/>
    <lineage>
        <taxon>Bacteria</taxon>
        <taxon>Bacillati</taxon>
        <taxon>Actinomycetota</taxon>
        <taxon>Actinomycetes</taxon>
        <taxon>Micrococcales</taxon>
        <taxon>Micrococcaceae</taxon>
        <taxon>Paeniglutamicibacter</taxon>
    </lineage>
</organism>
<dbReference type="RefSeq" id="WP_210000690.1">
    <property type="nucleotide sequence ID" value="NZ_BAAAJY010000001.1"/>
</dbReference>
<proteinExistence type="predicted"/>
<dbReference type="PANTHER" id="PTHR43537">
    <property type="entry name" value="TRANSCRIPTIONAL REGULATOR, GNTR FAMILY"/>
    <property type="match status" value="1"/>
</dbReference>